<evidence type="ECO:0000259" key="2">
    <source>
        <dbReference type="Pfam" id="PF18945"/>
    </source>
</evidence>
<dbReference type="Pfam" id="PF18945">
    <property type="entry name" value="VipB_2"/>
    <property type="match status" value="1"/>
</dbReference>
<dbReference type="RefSeq" id="WP_220117984.1">
    <property type="nucleotide sequence ID" value="NZ_JAHZUY010000034.1"/>
</dbReference>
<dbReference type="InterPro" id="IPR010269">
    <property type="entry name" value="T6SS_TssC-like"/>
</dbReference>
<dbReference type="NCBIfam" id="TIGR03355">
    <property type="entry name" value="VI_chp_2"/>
    <property type="match status" value="1"/>
</dbReference>
<sequence length="499" mass="55991">MSGTQTEAAGAAGAVTTEAAGLGLLEQVIGATKQTERDRAQELIRALTEEALKGTVTFSRNLAMTFERAIAALDRKISEQLNEVMHHPRFLQLEGSWRGLHYLVMNSETGTSLKLRMLQISKRELSRDLQRATEFDQSQIFKKIYENEFGTPGGEPYGALIGDYEWTHHPDDVETLRLMSNVAAAAFAPFISSVGPGMFGFQDWRELSKPRDLAKIFDTAEYAKWRSYRDTEDSRFVTLVMPRALARLPYGSATKPIEEFGYEEAPFDAAGNPKAMEHHHYCWMNAAYVMGVRLTDAFAQHGFCVAIRGAEGGGKVENLPTHVFTSDDGDADAKCPTEIGITDRREFELSNLGFLPLCHYKNTDYAVFFGAQSTQKPKKYDRPEATANAAISARLPYLMATSRFAHFLKVMARDKIGSFMEASDCEAWLNRWIKNYVNSNPNAGQEMKAKFPLREARVEVREIPGKPGSYNAVAYLRPWLQMEELTTSMRMVARIPQKA</sequence>
<feature type="domain" description="TssC1 N-terminal" evidence="1">
    <location>
        <begin position="68"/>
        <end position="375"/>
    </location>
</feature>
<feature type="domain" description="TssC1 C-terminal" evidence="2">
    <location>
        <begin position="384"/>
        <end position="495"/>
    </location>
</feature>
<dbReference type="EMBL" id="JAHZUY010000034">
    <property type="protein sequence ID" value="MBW8270238.1"/>
    <property type="molecule type" value="Genomic_DNA"/>
</dbReference>
<reference evidence="3 4" key="1">
    <citation type="submission" date="2021-08" db="EMBL/GenBank/DDBJ databases">
        <title>Caldovatus sediminis gen. nov., sp. nov., a moderately thermophilic bacterium isolated from a hot spring.</title>
        <authorList>
            <person name="Hu C.-J."/>
            <person name="Li W.-J."/>
            <person name="Xian W.-D."/>
        </authorList>
    </citation>
    <scope>NUCLEOTIDE SEQUENCE [LARGE SCALE GENOMIC DNA]</scope>
    <source>
        <strain evidence="3 4">SYSU G05006</strain>
    </source>
</reference>
<dbReference type="PANTHER" id="PTHR35565:SF3">
    <property type="entry name" value="TYPE VI SECRETION SYSTEM SHEATH PROTEIN TSSC1"/>
    <property type="match status" value="1"/>
</dbReference>
<comment type="caution">
    <text evidence="3">The sequence shown here is derived from an EMBL/GenBank/DDBJ whole genome shotgun (WGS) entry which is preliminary data.</text>
</comment>
<accession>A0ABS7F4L1</accession>
<protein>
    <submittedName>
        <fullName evidence="3">Type VI secretion system contractile sheath large subunit</fullName>
    </submittedName>
</protein>
<dbReference type="Pfam" id="PF05943">
    <property type="entry name" value="VipB"/>
    <property type="match status" value="1"/>
</dbReference>
<dbReference type="InterPro" id="IPR044032">
    <property type="entry name" value="TssC1_C"/>
</dbReference>
<dbReference type="Proteomes" id="UP001519924">
    <property type="component" value="Unassembled WGS sequence"/>
</dbReference>
<evidence type="ECO:0000313" key="4">
    <source>
        <dbReference type="Proteomes" id="UP001519924"/>
    </source>
</evidence>
<gene>
    <name evidence="3" type="primary">tssC</name>
    <name evidence="3" type="ORF">K1J50_12155</name>
</gene>
<dbReference type="PANTHER" id="PTHR35565">
    <property type="entry name" value="CYTOPLASMIC PROTEIN-RELATED"/>
    <property type="match status" value="1"/>
</dbReference>
<proteinExistence type="predicted"/>
<dbReference type="InterPro" id="IPR044031">
    <property type="entry name" value="TssC1_N"/>
</dbReference>
<name>A0ABS7F4L1_9PROT</name>
<evidence type="ECO:0000313" key="3">
    <source>
        <dbReference type="EMBL" id="MBW8270238.1"/>
    </source>
</evidence>
<organism evidence="3 4">
    <name type="scientific">Caldovatus aquaticus</name>
    <dbReference type="NCBI Taxonomy" id="2865671"/>
    <lineage>
        <taxon>Bacteria</taxon>
        <taxon>Pseudomonadati</taxon>
        <taxon>Pseudomonadota</taxon>
        <taxon>Alphaproteobacteria</taxon>
        <taxon>Acetobacterales</taxon>
        <taxon>Roseomonadaceae</taxon>
        <taxon>Caldovatus</taxon>
    </lineage>
</organism>
<keyword evidence="4" id="KW-1185">Reference proteome</keyword>
<evidence type="ECO:0000259" key="1">
    <source>
        <dbReference type="Pfam" id="PF05943"/>
    </source>
</evidence>